<evidence type="ECO:0000313" key="2">
    <source>
        <dbReference type="EMBL" id="RHH48146.1"/>
    </source>
</evidence>
<name>A0A3E5I856_BACOV</name>
<dbReference type="Pfam" id="PF04230">
    <property type="entry name" value="PS_pyruv_trans"/>
    <property type="match status" value="1"/>
</dbReference>
<dbReference type="InterPro" id="IPR007345">
    <property type="entry name" value="Polysacch_pyruvyl_Trfase"/>
</dbReference>
<protein>
    <submittedName>
        <fullName evidence="2">Polysaccharide pyruvyl transferase family protein</fullName>
    </submittedName>
</protein>
<organism evidence="2 3">
    <name type="scientific">Bacteroides ovatus</name>
    <dbReference type="NCBI Taxonomy" id="28116"/>
    <lineage>
        <taxon>Bacteria</taxon>
        <taxon>Pseudomonadati</taxon>
        <taxon>Bacteroidota</taxon>
        <taxon>Bacteroidia</taxon>
        <taxon>Bacteroidales</taxon>
        <taxon>Bacteroidaceae</taxon>
        <taxon>Bacteroides</taxon>
    </lineage>
</organism>
<dbReference type="AlphaFoldDB" id="A0A3E5I856"/>
<proteinExistence type="predicted"/>
<dbReference type="GO" id="GO:0016740">
    <property type="term" value="F:transferase activity"/>
    <property type="evidence" value="ECO:0007669"/>
    <property type="project" value="UniProtKB-KW"/>
</dbReference>
<keyword evidence="2" id="KW-0808">Transferase</keyword>
<dbReference type="Proteomes" id="UP000283329">
    <property type="component" value="Unassembled WGS sequence"/>
</dbReference>
<feature type="domain" description="Polysaccharide pyruvyl transferase" evidence="1">
    <location>
        <begin position="15"/>
        <end position="318"/>
    </location>
</feature>
<evidence type="ECO:0000259" key="1">
    <source>
        <dbReference type="Pfam" id="PF04230"/>
    </source>
</evidence>
<accession>A0A3E5I856</accession>
<sequence length="394" mass="46402">MRILIITYWKETNPGTFLQAYGVQYALRQRFKNAEIKYLNYVGAIKETDSTKNEVKGAESTTDDLSIWQKFVHVLASKKRTKLFQQSQKKNMQWDERRFSMYLRSEEESVFTEYANSFNLIVIGSDTIIESCAINGKWGIMWPSTDIKTAKVYFAASADSAVNLLKHKELYREQRKRVSDFKQIGLRDYVTMNFFKDCLNIDIRQINKQPDPTFFLPISIFSISERKTKYIPKGTGRVIFYHFDRCFKYRKPLAKLLHEKGYFLVTSEYDPNCDLSLKSLTPFEWAGLFAHCDYVLTERFHDTVFAMRYKIPVLTVDWRLRIMNDKMESKRLSILKDFDCTENHSVIRTESELPLIVEKLSTFKDGYKEKVTVKVNEMIERANYLADRLVPLLE</sequence>
<dbReference type="RefSeq" id="WP_115484212.1">
    <property type="nucleotide sequence ID" value="NZ_BAABYV010000001.1"/>
</dbReference>
<evidence type="ECO:0000313" key="3">
    <source>
        <dbReference type="Proteomes" id="UP000283329"/>
    </source>
</evidence>
<comment type="caution">
    <text evidence="2">The sequence shown here is derived from an EMBL/GenBank/DDBJ whole genome shotgun (WGS) entry which is preliminary data.</text>
</comment>
<gene>
    <name evidence="2" type="ORF">DW206_08585</name>
</gene>
<reference evidence="2 3" key="1">
    <citation type="submission" date="2018-08" db="EMBL/GenBank/DDBJ databases">
        <title>A genome reference for cultivated species of the human gut microbiota.</title>
        <authorList>
            <person name="Zou Y."/>
            <person name="Xue W."/>
            <person name="Luo G."/>
        </authorList>
    </citation>
    <scope>NUCLEOTIDE SEQUENCE [LARGE SCALE GENOMIC DNA]</scope>
    <source>
        <strain evidence="2 3">AM17-48</strain>
    </source>
</reference>
<dbReference type="EMBL" id="QRJR01000006">
    <property type="protein sequence ID" value="RHH48146.1"/>
    <property type="molecule type" value="Genomic_DNA"/>
</dbReference>